<keyword evidence="1" id="KW-0472">Membrane</keyword>
<evidence type="ECO:0000256" key="1">
    <source>
        <dbReference type="SAM" id="Phobius"/>
    </source>
</evidence>
<gene>
    <name evidence="2" type="ORF">CPT_Michonne115</name>
</gene>
<accession>A0A0K1LNR8</accession>
<dbReference type="Proteomes" id="UP000202391">
    <property type="component" value="Segment"/>
</dbReference>
<keyword evidence="1" id="KW-1133">Transmembrane helix</keyword>
<reference evidence="2 3" key="1">
    <citation type="journal article" date="2015" name="Genome Announc.">
        <title>Complete Genome Sequence of Citrobacter freundii Myophage Michonne.</title>
        <authorList>
            <person name="Bernal C.L."/>
            <person name="Berkowitz V.E."/>
            <person name="Cahill J.L."/>
            <person name="Rasche E.S."/>
            <person name="Kuty Everett G.F."/>
        </authorList>
    </citation>
    <scope>NUCLEOTIDE SEQUENCE [LARGE SCALE GENOMIC DNA]</scope>
</reference>
<protein>
    <submittedName>
        <fullName evidence="2">Uncharacterized protein</fullName>
    </submittedName>
</protein>
<feature type="transmembrane region" description="Helical" evidence="1">
    <location>
        <begin position="7"/>
        <end position="27"/>
    </location>
</feature>
<evidence type="ECO:0000313" key="3">
    <source>
        <dbReference type="Proteomes" id="UP000202391"/>
    </source>
</evidence>
<organism evidence="2 3">
    <name type="scientific">Citrobacter phage Michonne</name>
    <dbReference type="NCBI Taxonomy" id="1675603"/>
    <lineage>
        <taxon>Viruses</taxon>
        <taxon>Duplodnaviria</taxon>
        <taxon>Heunggongvirae</taxon>
        <taxon>Uroviricota</taxon>
        <taxon>Caudoviricetes</taxon>
        <taxon>Andersonviridae</taxon>
        <taxon>Ounavirinae</taxon>
        <taxon>Mooglevirus</taxon>
        <taxon>Mooglevirus mordin</taxon>
    </lineage>
</organism>
<sequence>MLDIIKNPILCGMIVSVVLPLALLIIGEISDKVFDKKLLAIKNQNK</sequence>
<dbReference type="KEGG" id="vg:26586882"/>
<name>A0A0K1LNR8_9CAUD</name>
<dbReference type="RefSeq" id="YP_009177362.1">
    <property type="nucleotide sequence ID" value="NC_028247.1"/>
</dbReference>
<proteinExistence type="predicted"/>
<evidence type="ECO:0000313" key="2">
    <source>
        <dbReference type="EMBL" id="AKU44064.1"/>
    </source>
</evidence>
<dbReference type="OrthoDB" id="29160at10239"/>
<dbReference type="EMBL" id="KT001916">
    <property type="protein sequence ID" value="AKU44064.1"/>
    <property type="molecule type" value="Genomic_DNA"/>
</dbReference>
<keyword evidence="1" id="KW-0812">Transmembrane</keyword>